<evidence type="ECO:0000256" key="1">
    <source>
        <dbReference type="SAM" id="MobiDB-lite"/>
    </source>
</evidence>
<feature type="region of interest" description="Disordered" evidence="1">
    <location>
        <begin position="1"/>
        <end position="25"/>
    </location>
</feature>
<name>A0A8S9RS02_BRACR</name>
<accession>A0A8S9RS02</accession>
<organism evidence="2 3">
    <name type="scientific">Brassica cretica</name>
    <name type="common">Mustard</name>
    <dbReference type="NCBI Taxonomy" id="69181"/>
    <lineage>
        <taxon>Eukaryota</taxon>
        <taxon>Viridiplantae</taxon>
        <taxon>Streptophyta</taxon>
        <taxon>Embryophyta</taxon>
        <taxon>Tracheophyta</taxon>
        <taxon>Spermatophyta</taxon>
        <taxon>Magnoliopsida</taxon>
        <taxon>eudicotyledons</taxon>
        <taxon>Gunneridae</taxon>
        <taxon>Pentapetalae</taxon>
        <taxon>rosids</taxon>
        <taxon>malvids</taxon>
        <taxon>Brassicales</taxon>
        <taxon>Brassicaceae</taxon>
        <taxon>Brassiceae</taxon>
        <taxon>Brassica</taxon>
    </lineage>
</organism>
<dbReference type="AlphaFoldDB" id="A0A8S9RS02"/>
<evidence type="ECO:0000313" key="3">
    <source>
        <dbReference type="Proteomes" id="UP000712600"/>
    </source>
</evidence>
<reference evidence="2" key="1">
    <citation type="submission" date="2019-12" db="EMBL/GenBank/DDBJ databases">
        <title>Genome sequencing and annotation of Brassica cretica.</title>
        <authorList>
            <person name="Studholme D.J."/>
            <person name="Sarris P."/>
        </authorList>
    </citation>
    <scope>NUCLEOTIDE SEQUENCE</scope>
    <source>
        <strain evidence="2">PFS-109/04</strain>
        <tissue evidence="2">Leaf</tissue>
    </source>
</reference>
<dbReference type="EMBL" id="QGKX02000088">
    <property type="protein sequence ID" value="KAF3583366.1"/>
    <property type="molecule type" value="Genomic_DNA"/>
</dbReference>
<sequence>MVRSKEKSLPVKNRRPVEEGAPSRSTSEFLEIMRSFYQISDAVEFRVPRQGERASSPPEAPPLTVDHFEALLRLQIIKETDKYRLVPRKFMSVVKGCTSNFNSWKKFSFFVRVDAASVKKSCIPLFQRLPNDRPFINPLAPFPEDIIAALRFVLPSPALGGETRSDSQPDDKGPDAAPTVATGLNSSKGKDIDLGDLEFSVDDCMLPGWDPDLAFGDGSGTREVPIPDFDDFFAGLPSGFDAPPATNESRRPKVIAEGSRITNGGFNLLGPANEASHREAMIYRFKAEKAEKDHARMRDEMLARDAQLARDHARVEYGNLKDVFNSLGNFRECRGSVRSIWKTQADDYIFEREMELMKGGMKDHAHAETLISPIDGRIQGFWDPIPVSPDTVETTAEFAGGDEDCRLRTLVEFRRPKRLRDFSAGGFLSAFGGRSVSRMRSFTLVTSKSSPASSFAASLAPKTLQLVVEYPQDWWNSQKVFSSYP</sequence>
<evidence type="ECO:0000313" key="2">
    <source>
        <dbReference type="EMBL" id="KAF3583366.1"/>
    </source>
</evidence>
<dbReference type="Proteomes" id="UP000712600">
    <property type="component" value="Unassembled WGS sequence"/>
</dbReference>
<feature type="region of interest" description="Disordered" evidence="1">
    <location>
        <begin position="160"/>
        <end position="187"/>
    </location>
</feature>
<proteinExistence type="predicted"/>
<comment type="caution">
    <text evidence="2">The sequence shown here is derived from an EMBL/GenBank/DDBJ whole genome shotgun (WGS) entry which is preliminary data.</text>
</comment>
<protein>
    <submittedName>
        <fullName evidence="2">Uncharacterized protein</fullName>
    </submittedName>
</protein>
<feature type="compositionally biased region" description="Basic and acidic residues" evidence="1">
    <location>
        <begin position="163"/>
        <end position="174"/>
    </location>
</feature>
<gene>
    <name evidence="2" type="ORF">F2Q69_00027592</name>
</gene>